<dbReference type="EMBL" id="JACEGA010000001">
    <property type="protein sequence ID" value="MBB2184361.1"/>
    <property type="molecule type" value="Genomic_DNA"/>
</dbReference>
<dbReference type="SUPFAM" id="SSF52833">
    <property type="entry name" value="Thioredoxin-like"/>
    <property type="match status" value="1"/>
</dbReference>
<comment type="caution">
    <text evidence="2">The sequence shown here is derived from an EMBL/GenBank/DDBJ whole genome shotgun (WGS) entry which is preliminary data.</text>
</comment>
<dbReference type="Pfam" id="PF03190">
    <property type="entry name" value="Thioredox_DsbH"/>
    <property type="match status" value="1"/>
</dbReference>
<name>A0A839K6S1_9FIRM</name>
<dbReference type="SUPFAM" id="SSF48208">
    <property type="entry name" value="Six-hairpin glycosidases"/>
    <property type="match status" value="1"/>
</dbReference>
<dbReference type="Gene3D" id="1.50.10.20">
    <property type="match status" value="1"/>
</dbReference>
<reference evidence="2 3" key="1">
    <citation type="submission" date="2020-07" db="EMBL/GenBank/DDBJ databases">
        <title>Characterization and genome sequencing of isolate MD1, a novel member within the family Lachnospiraceae.</title>
        <authorList>
            <person name="Rettenmaier R."/>
            <person name="Di Bello L."/>
            <person name="Zinser C."/>
            <person name="Scheitz K."/>
            <person name="Liebl W."/>
            <person name="Zverlov V."/>
        </authorList>
    </citation>
    <scope>NUCLEOTIDE SEQUENCE [LARGE SCALE GENOMIC DNA]</scope>
    <source>
        <strain evidence="2 3">MD1</strain>
    </source>
</reference>
<dbReference type="RefSeq" id="WP_228353941.1">
    <property type="nucleotide sequence ID" value="NZ_JACEGA010000001.1"/>
</dbReference>
<proteinExistence type="predicted"/>
<sequence length="690" mass="79834">MNTTEHVTNKGQGTTRIPNKLINEKSPYLLQHAYNPVKWYPWGEEAFEKARKENKPIFLSIGYSTCHWCHVMSEESFEDEEVANLLNEVFVSIKVDKEERPDIDTVYMTICQATTGHGGWPLTIFMTPDQKPFFADTYIPKHSRYGMVGLVELLDQIKKEWQVNKEDMIRTGNQLADIIKREFETSSPSDTVTKDIINLAVTQFNQSFDHDYGGFGNEPKFPTPHNLIFLLRYAKLEADEKALFMAENTLKHMYRGGIYDHIGYGFSRYSTDARWLVPHFEKMLYDNALLAIAYTEAFQYTKDRLYRTVAEQIFEYIRREMTDPEGGFYCAQDADSEGVEGKYYVFTPEEIDKVLNKEDASFFCEYFNITKEGNFEGASIPNLIKSNDLKSDNERVVRVCNKLYSYRLDRSKLHKDDKILTSWNALMITAYSIAAKVFQNNDYLAVATKAAEFVSTRLTDQDGRLFVRYRDGDAKYYGHLDDYAFYSMALISLYEATFKVDYLKQAIALADQMLELFWDEKNGGFFLSANDSEQLIYRPKEVYDGAIPSGNSVAAYVLKRLANITADTHFTEYADKQLRFLAGQVKDYPASYSFSLIAFLQELYPSKEIVCVAREKEDFKELTDYLSEYYEPNTVVLLKTEANQSELREIVDYIDDYHTVNDKTTYYICENHHCQAPVNDLPHISCTTKS</sequence>
<gene>
    <name evidence="2" type="ORF">H0486_15885</name>
</gene>
<dbReference type="InterPro" id="IPR008928">
    <property type="entry name" value="6-hairpin_glycosidase_sf"/>
</dbReference>
<dbReference type="Gene3D" id="3.40.30.10">
    <property type="entry name" value="Glutaredoxin"/>
    <property type="match status" value="1"/>
</dbReference>
<evidence type="ECO:0000313" key="2">
    <source>
        <dbReference type="EMBL" id="MBB2184361.1"/>
    </source>
</evidence>
<accession>A0A839K6S1</accession>
<dbReference type="PANTHER" id="PTHR42899:SF1">
    <property type="entry name" value="SPERMATOGENESIS-ASSOCIATED PROTEIN 20"/>
    <property type="match status" value="1"/>
</dbReference>
<evidence type="ECO:0000313" key="3">
    <source>
        <dbReference type="Proteomes" id="UP000574276"/>
    </source>
</evidence>
<dbReference type="InterPro" id="IPR004879">
    <property type="entry name" value="Ssp411-like_TRX"/>
</dbReference>
<dbReference type="PANTHER" id="PTHR42899">
    <property type="entry name" value="SPERMATOGENESIS-ASSOCIATED PROTEIN 20"/>
    <property type="match status" value="1"/>
</dbReference>
<dbReference type="PIRSF" id="PIRSF006402">
    <property type="entry name" value="UCP006402_thioredoxin"/>
    <property type="match status" value="1"/>
</dbReference>
<dbReference type="InterPro" id="IPR036249">
    <property type="entry name" value="Thioredoxin-like_sf"/>
</dbReference>
<dbReference type="Proteomes" id="UP000574276">
    <property type="component" value="Unassembled WGS sequence"/>
</dbReference>
<organism evidence="2 3">
    <name type="scientific">Variimorphobacter saccharofermentans</name>
    <dbReference type="NCBI Taxonomy" id="2755051"/>
    <lineage>
        <taxon>Bacteria</taxon>
        <taxon>Bacillati</taxon>
        <taxon>Bacillota</taxon>
        <taxon>Clostridia</taxon>
        <taxon>Lachnospirales</taxon>
        <taxon>Lachnospiraceae</taxon>
        <taxon>Variimorphobacter</taxon>
    </lineage>
</organism>
<dbReference type="GO" id="GO:0005975">
    <property type="term" value="P:carbohydrate metabolic process"/>
    <property type="evidence" value="ECO:0007669"/>
    <property type="project" value="InterPro"/>
</dbReference>
<keyword evidence="3" id="KW-1185">Reference proteome</keyword>
<dbReference type="InterPro" id="IPR024705">
    <property type="entry name" value="Ssp411"/>
</dbReference>
<dbReference type="InterPro" id="IPR012341">
    <property type="entry name" value="6hp_glycosidase-like_sf"/>
</dbReference>
<dbReference type="Gene3D" id="1.50.10.10">
    <property type="match status" value="1"/>
</dbReference>
<dbReference type="AlphaFoldDB" id="A0A839K6S1"/>
<feature type="domain" description="Spermatogenesis-associated protein 20-like TRX" evidence="1">
    <location>
        <begin position="19"/>
        <end position="178"/>
    </location>
</feature>
<protein>
    <submittedName>
        <fullName evidence="2">Thioredoxin domain-containing protein</fullName>
    </submittedName>
</protein>
<dbReference type="CDD" id="cd02955">
    <property type="entry name" value="SSP411"/>
    <property type="match status" value="1"/>
</dbReference>
<evidence type="ECO:0000259" key="1">
    <source>
        <dbReference type="Pfam" id="PF03190"/>
    </source>
</evidence>